<reference evidence="4" key="2">
    <citation type="submission" date="2020-08" db="EMBL/GenBank/DDBJ databases">
        <title>The Agave Microbiome: Exploring the role of microbial communities in plant adaptations to desert environments.</title>
        <authorList>
            <person name="Partida-Martinez L.P."/>
        </authorList>
    </citation>
    <scope>NUCLEOTIDE SEQUENCE [LARGE SCALE GENOMIC DNA]</scope>
    <source>
        <strain evidence="4">AT2.8</strain>
    </source>
</reference>
<dbReference type="Pfam" id="PF00534">
    <property type="entry name" value="Glycos_transf_1"/>
    <property type="match status" value="1"/>
</dbReference>
<organism evidence="3 4">
    <name type="scientific">Neobacillus niacini</name>
    <dbReference type="NCBI Taxonomy" id="86668"/>
    <lineage>
        <taxon>Bacteria</taxon>
        <taxon>Bacillati</taxon>
        <taxon>Bacillota</taxon>
        <taxon>Bacilli</taxon>
        <taxon>Bacillales</taxon>
        <taxon>Bacillaceae</taxon>
        <taxon>Neobacillus</taxon>
    </lineage>
</organism>
<sequence length="353" mass="40882">MIKVVENMHKVYLADNSFSGHHKVYLDSLLAIDSTIDISIETKFNQDKININYYLDRYKFINNITSMIEGPNNSLILHLLYIDNLYTNPVFPSFLKNHTIIGTLHHYPQNKIKMKLLKIFSRKITLIIVHSEYIKNILKKNGISNVEVVHYPSFYEYEMISDKYAIKKDLGIPTDKIVLSALGGTRSDKGLDILLESFKYIPDDIKRKVLLNIVGKEETYNEEFINEKIKNYGINSRIYLDFVSDEDFISNVLISDFIILPYRKFFTGNSGPMTESIRNNIPVIGPDYGNLGYLINKYNLGYTFDVEDPISLATTITNGIENKNRDFKSKYSEYISVEKFKESYKNLYKGLAK</sequence>
<protein>
    <submittedName>
        <fullName evidence="3">Glycosyltransferase involved in cell wall biosynthesis</fullName>
    </submittedName>
</protein>
<evidence type="ECO:0000259" key="2">
    <source>
        <dbReference type="Pfam" id="PF00534"/>
    </source>
</evidence>
<feature type="domain" description="Glycosyl transferase family 1" evidence="2">
    <location>
        <begin position="165"/>
        <end position="326"/>
    </location>
</feature>
<reference evidence="4" key="1">
    <citation type="submission" date="2020-07" db="EMBL/GenBank/DDBJ databases">
        <authorList>
            <person name="Partida-Martinez L."/>
            <person name="Huntemann M."/>
            <person name="Clum A."/>
            <person name="Wang J."/>
            <person name="Palaniappan K."/>
            <person name="Ritter S."/>
            <person name="Chen I.-M."/>
            <person name="Stamatis D."/>
            <person name="Reddy T."/>
            <person name="O'Malley R."/>
            <person name="Daum C."/>
            <person name="Shapiro N."/>
            <person name="Ivanova N."/>
            <person name="Kyrpides N."/>
            <person name="Woyke T."/>
        </authorList>
    </citation>
    <scope>NUCLEOTIDE SEQUENCE [LARGE SCALE GENOMIC DNA]</scope>
    <source>
        <strain evidence="4">AT2.8</strain>
    </source>
</reference>
<dbReference type="Proteomes" id="UP000548423">
    <property type="component" value="Unassembled WGS sequence"/>
</dbReference>
<dbReference type="CDD" id="cd03801">
    <property type="entry name" value="GT4_PimA-like"/>
    <property type="match status" value="1"/>
</dbReference>
<dbReference type="SUPFAM" id="SSF53756">
    <property type="entry name" value="UDP-Glycosyltransferase/glycogen phosphorylase"/>
    <property type="match status" value="1"/>
</dbReference>
<dbReference type="AlphaFoldDB" id="A0A852TAV0"/>
<dbReference type="EMBL" id="JACCBX010000005">
    <property type="protein sequence ID" value="NYE05893.1"/>
    <property type="molecule type" value="Genomic_DNA"/>
</dbReference>
<gene>
    <name evidence="3" type="ORF">F4694_002668</name>
</gene>
<evidence type="ECO:0000313" key="3">
    <source>
        <dbReference type="EMBL" id="NYE05893.1"/>
    </source>
</evidence>
<dbReference type="PANTHER" id="PTHR46401:SF2">
    <property type="entry name" value="GLYCOSYLTRANSFERASE WBBK-RELATED"/>
    <property type="match status" value="1"/>
</dbReference>
<dbReference type="InterPro" id="IPR001296">
    <property type="entry name" value="Glyco_trans_1"/>
</dbReference>
<dbReference type="PANTHER" id="PTHR46401">
    <property type="entry name" value="GLYCOSYLTRANSFERASE WBBK-RELATED"/>
    <property type="match status" value="1"/>
</dbReference>
<proteinExistence type="predicted"/>
<name>A0A852TAV0_9BACI</name>
<evidence type="ECO:0000313" key="4">
    <source>
        <dbReference type="Proteomes" id="UP000548423"/>
    </source>
</evidence>
<keyword evidence="1" id="KW-0808">Transferase</keyword>
<evidence type="ECO:0000256" key="1">
    <source>
        <dbReference type="ARBA" id="ARBA00022679"/>
    </source>
</evidence>
<dbReference type="GO" id="GO:0016757">
    <property type="term" value="F:glycosyltransferase activity"/>
    <property type="evidence" value="ECO:0007669"/>
    <property type="project" value="InterPro"/>
</dbReference>
<dbReference type="Gene3D" id="3.40.50.2000">
    <property type="entry name" value="Glycogen Phosphorylase B"/>
    <property type="match status" value="2"/>
</dbReference>
<dbReference type="GO" id="GO:0009103">
    <property type="term" value="P:lipopolysaccharide biosynthetic process"/>
    <property type="evidence" value="ECO:0007669"/>
    <property type="project" value="TreeGrafter"/>
</dbReference>
<comment type="caution">
    <text evidence="3">The sequence shown here is derived from an EMBL/GenBank/DDBJ whole genome shotgun (WGS) entry which is preliminary data.</text>
</comment>
<accession>A0A852TAV0</accession>